<comment type="caution">
    <text evidence="3">The sequence shown here is derived from an EMBL/GenBank/DDBJ whole genome shotgun (WGS) entry which is preliminary data.</text>
</comment>
<evidence type="ECO:0000256" key="1">
    <source>
        <dbReference type="SAM" id="MobiDB-lite"/>
    </source>
</evidence>
<feature type="region of interest" description="Disordered" evidence="1">
    <location>
        <begin position="342"/>
        <end position="394"/>
    </location>
</feature>
<accession>A0A482XTJ1</accession>
<evidence type="ECO:0000259" key="2">
    <source>
        <dbReference type="Pfam" id="PF24548"/>
    </source>
</evidence>
<dbReference type="Proteomes" id="UP000291343">
    <property type="component" value="Unassembled WGS sequence"/>
</dbReference>
<name>A0A482XTJ1_LAOST</name>
<protein>
    <recommendedName>
        <fullName evidence="2">EFCAB10 C-terminal EF-hand domain-containing protein</fullName>
    </recommendedName>
</protein>
<dbReference type="InterPro" id="IPR056587">
    <property type="entry name" value="EF_EFCAB10_C"/>
</dbReference>
<dbReference type="EMBL" id="QKKF02000897">
    <property type="protein sequence ID" value="RZF48799.1"/>
    <property type="molecule type" value="Genomic_DNA"/>
</dbReference>
<dbReference type="OrthoDB" id="10260455at2759"/>
<dbReference type="PANTHER" id="PTHR21847">
    <property type="entry name" value="EF-HAND CALCIUM-BINDING DOMAIN-CONTAINING PROTEIN 10"/>
    <property type="match status" value="1"/>
</dbReference>
<feature type="compositionally biased region" description="Basic and acidic residues" evidence="1">
    <location>
        <begin position="346"/>
        <end position="371"/>
    </location>
</feature>
<feature type="compositionally biased region" description="Basic and acidic residues" evidence="1">
    <location>
        <begin position="380"/>
        <end position="394"/>
    </location>
</feature>
<feature type="domain" description="EFCAB10 C-terminal EF-hand" evidence="2">
    <location>
        <begin position="104"/>
        <end position="159"/>
    </location>
</feature>
<evidence type="ECO:0000313" key="3">
    <source>
        <dbReference type="EMBL" id="RZF48799.1"/>
    </source>
</evidence>
<gene>
    <name evidence="3" type="ORF">LSTR_LSTR003179</name>
</gene>
<reference evidence="3 4" key="1">
    <citation type="journal article" date="2017" name="Gigascience">
        <title>Genome sequence of the small brown planthopper, Laodelphax striatellus.</title>
        <authorList>
            <person name="Zhu J."/>
            <person name="Jiang F."/>
            <person name="Wang X."/>
            <person name="Yang P."/>
            <person name="Bao Y."/>
            <person name="Zhao W."/>
            <person name="Wang W."/>
            <person name="Lu H."/>
            <person name="Wang Q."/>
            <person name="Cui N."/>
            <person name="Li J."/>
            <person name="Chen X."/>
            <person name="Luo L."/>
            <person name="Yu J."/>
            <person name="Kang L."/>
            <person name="Cui F."/>
        </authorList>
    </citation>
    <scope>NUCLEOTIDE SEQUENCE [LARGE SCALE GENOMIC DNA]</scope>
    <source>
        <strain evidence="3">Lst14</strain>
    </source>
</reference>
<dbReference type="Pfam" id="PF24548">
    <property type="entry name" value="EF_EFCAB10_C"/>
    <property type="match status" value="1"/>
</dbReference>
<dbReference type="PANTHER" id="PTHR21847:SF1">
    <property type="entry name" value="EF-HAND CALCIUM-BINDING DOMAIN-CONTAINING PROTEIN 10"/>
    <property type="match status" value="1"/>
</dbReference>
<keyword evidence="4" id="KW-1185">Reference proteome</keyword>
<evidence type="ECO:0000313" key="4">
    <source>
        <dbReference type="Proteomes" id="UP000291343"/>
    </source>
</evidence>
<proteinExistence type="predicted"/>
<organism evidence="3 4">
    <name type="scientific">Laodelphax striatellus</name>
    <name type="common">Small brown planthopper</name>
    <name type="synonym">Delphax striatella</name>
    <dbReference type="NCBI Taxonomy" id="195883"/>
    <lineage>
        <taxon>Eukaryota</taxon>
        <taxon>Metazoa</taxon>
        <taxon>Ecdysozoa</taxon>
        <taxon>Arthropoda</taxon>
        <taxon>Hexapoda</taxon>
        <taxon>Insecta</taxon>
        <taxon>Pterygota</taxon>
        <taxon>Neoptera</taxon>
        <taxon>Paraneoptera</taxon>
        <taxon>Hemiptera</taxon>
        <taxon>Auchenorrhyncha</taxon>
        <taxon>Fulgoroidea</taxon>
        <taxon>Delphacidae</taxon>
        <taxon>Criomorphinae</taxon>
        <taxon>Laodelphax</taxon>
    </lineage>
</organism>
<dbReference type="InParanoid" id="A0A482XTJ1"/>
<sequence>MSKQEFTKNDQFKIGFENAGSFIDCEVGDKVFLRGKELNKSQQEAYQFLKEKRVEEIINFLIEHLLVNTPRDPLNFLVDLLDKCINFRDNLKDPPLLFDRSHQESIYKAFDPGNRGFVTQPQYCEALKTVGLGDSSLLSSMSKNSIIFKNEFLNEIDRALINHLYTMLGGEREDINISKAVRGSLQYKGRHRVEKSDSASILLKNGMSKSSVHFFLAMKDGLHKSERISHSEFFEHISGKPPATTSKTSSDLPEIPSYHRNEQGLRLSSMDTSVKDSTPGGTDYYVNKQFMHHRSTEEIFSLKNLPLAEGNESNNSFPGFVKQETGELLSSYQQLQEGRRNFCSSEDSKLENTRKSSHSLKDMKVKVENDGQRFPSFQSSKEECLESDDIDHSM</sequence>
<dbReference type="InterPro" id="IPR039879">
    <property type="entry name" value="EFC10"/>
</dbReference>
<dbReference type="AlphaFoldDB" id="A0A482XTJ1"/>
<dbReference type="STRING" id="195883.A0A482XTJ1"/>